<organism evidence="8 9">
    <name type="scientific">Algibacter miyuki</name>
    <dbReference type="NCBI Taxonomy" id="1306933"/>
    <lineage>
        <taxon>Bacteria</taxon>
        <taxon>Pseudomonadati</taxon>
        <taxon>Bacteroidota</taxon>
        <taxon>Flavobacteriia</taxon>
        <taxon>Flavobacteriales</taxon>
        <taxon>Flavobacteriaceae</taxon>
        <taxon>Algibacter</taxon>
    </lineage>
</organism>
<keyword evidence="9" id="KW-1185">Reference proteome</keyword>
<evidence type="ECO:0000313" key="8">
    <source>
        <dbReference type="EMBL" id="MFB9103833.1"/>
    </source>
</evidence>
<dbReference type="Gene3D" id="1.25.40.390">
    <property type="match status" value="1"/>
</dbReference>
<evidence type="ECO:0000256" key="2">
    <source>
        <dbReference type="ARBA" id="ARBA00006275"/>
    </source>
</evidence>
<evidence type="ECO:0000256" key="4">
    <source>
        <dbReference type="ARBA" id="ARBA00023136"/>
    </source>
</evidence>
<evidence type="ECO:0000313" key="9">
    <source>
        <dbReference type="Proteomes" id="UP001589590"/>
    </source>
</evidence>
<protein>
    <submittedName>
        <fullName evidence="8">RagB/SusD family nutrient uptake outer membrane protein</fullName>
    </submittedName>
</protein>
<comment type="similarity">
    <text evidence="2">Belongs to the SusD family.</text>
</comment>
<evidence type="ECO:0000259" key="7">
    <source>
        <dbReference type="Pfam" id="PF14322"/>
    </source>
</evidence>
<reference evidence="8 9" key="1">
    <citation type="submission" date="2024-09" db="EMBL/GenBank/DDBJ databases">
        <authorList>
            <person name="Sun Q."/>
            <person name="Mori K."/>
        </authorList>
    </citation>
    <scope>NUCLEOTIDE SEQUENCE [LARGE SCALE GENOMIC DNA]</scope>
    <source>
        <strain evidence="8 9">CECT 8300</strain>
    </source>
</reference>
<dbReference type="SUPFAM" id="SSF48452">
    <property type="entry name" value="TPR-like"/>
    <property type="match status" value="1"/>
</dbReference>
<evidence type="ECO:0000259" key="6">
    <source>
        <dbReference type="Pfam" id="PF07980"/>
    </source>
</evidence>
<name>A0ABV5GW22_9FLAO</name>
<dbReference type="Pfam" id="PF14322">
    <property type="entry name" value="SusD-like_3"/>
    <property type="match status" value="1"/>
</dbReference>
<comment type="subcellular location">
    <subcellularLocation>
        <location evidence="1">Cell outer membrane</location>
    </subcellularLocation>
</comment>
<dbReference type="EMBL" id="JBHMFA010000001">
    <property type="protein sequence ID" value="MFB9103833.1"/>
    <property type="molecule type" value="Genomic_DNA"/>
</dbReference>
<dbReference type="InterPro" id="IPR033985">
    <property type="entry name" value="SusD-like_N"/>
</dbReference>
<proteinExistence type="inferred from homology"/>
<keyword evidence="5" id="KW-0998">Cell outer membrane</keyword>
<feature type="domain" description="SusD-like N-terminal" evidence="7">
    <location>
        <begin position="24"/>
        <end position="226"/>
    </location>
</feature>
<accession>A0ABV5GW22</accession>
<comment type="caution">
    <text evidence="8">The sequence shown here is derived from an EMBL/GenBank/DDBJ whole genome shotgun (WGS) entry which is preliminary data.</text>
</comment>
<dbReference type="InterPro" id="IPR011990">
    <property type="entry name" value="TPR-like_helical_dom_sf"/>
</dbReference>
<sequence>MKNIIITIKSIFIVLLLSVYSCSDYLDVVPDNVATVDIAFNQRYSAEQYLFTCYSYMPSHGGINDNPALVGGDEMLGRINNRYESYTFLNISRGFQNVVDPYGDQWSNLYKGLRDCNIFLENVESVPDLEYIEKIQWIAEVKFLKAYYHYYLMKMYGPIPLVKTNIAIDAGTEEVKVTRNTIDECFNYVVQLLDEAETDLPLVITDPAAELGRITKPIALALKAKVLVTAASPLFNGDNDFAQLENKDGTPLFNATYDETKWDTAVAACKAAIDACAAAGFELYTYTPSLTQVDLSSTIITQLSIRNALTERWNSEIIWANTQSSSSRLQQLAQPTNLDPQNPDTQAVYGTLGAPLKMAELFYSDNGVPINEDKTWSYNNKYDLQNGREEDHLLIKSGYKTAKLNFNREPRFYADMAFDGGIWYGQGYYDDKKVDELLCVQSKNGQLNSVNLSRGSSTGYFIKKLIHYQNTLNGGGGSASYSLRNYPWPVIRLADLYLTYAEAINESTGPSEEAYHYLNLVRERAGLGTVQSAWTQYSTNPSKFESQTGLRDIIHQERLIEMAFEGQRFWDLRRWKKAAEEMNEPVTGWNVWQQSAENYYVPTIVWDQKFGLKDYFWPIKDSYIEQNPNLVQNLGW</sequence>
<keyword evidence="4" id="KW-0472">Membrane</keyword>
<dbReference type="Proteomes" id="UP001589590">
    <property type="component" value="Unassembled WGS sequence"/>
</dbReference>
<keyword evidence="3" id="KW-0732">Signal</keyword>
<gene>
    <name evidence="8" type="ORF">ACFFU1_02900</name>
</gene>
<dbReference type="RefSeq" id="WP_290269694.1">
    <property type="nucleotide sequence ID" value="NZ_JAUFQP010000007.1"/>
</dbReference>
<dbReference type="Pfam" id="PF07980">
    <property type="entry name" value="SusD_RagB"/>
    <property type="match status" value="1"/>
</dbReference>
<evidence type="ECO:0000256" key="5">
    <source>
        <dbReference type="ARBA" id="ARBA00023237"/>
    </source>
</evidence>
<evidence type="ECO:0000256" key="3">
    <source>
        <dbReference type="ARBA" id="ARBA00022729"/>
    </source>
</evidence>
<evidence type="ECO:0000256" key="1">
    <source>
        <dbReference type="ARBA" id="ARBA00004442"/>
    </source>
</evidence>
<dbReference type="InterPro" id="IPR012944">
    <property type="entry name" value="SusD_RagB_dom"/>
</dbReference>
<dbReference type="PROSITE" id="PS51257">
    <property type="entry name" value="PROKAR_LIPOPROTEIN"/>
    <property type="match status" value="1"/>
</dbReference>
<feature type="domain" description="RagB/SusD" evidence="6">
    <location>
        <begin position="316"/>
        <end position="636"/>
    </location>
</feature>